<keyword evidence="3" id="KW-0811">Translocation</keyword>
<dbReference type="InterPro" id="IPR050810">
    <property type="entry name" value="Bact_Secretion_Sys_Channel"/>
</dbReference>
<feature type="domain" description="Type II/III secretion system secretin-like" evidence="5">
    <location>
        <begin position="342"/>
        <end position="497"/>
    </location>
</feature>
<reference evidence="9" key="1">
    <citation type="submission" date="2017-04" db="EMBL/GenBank/DDBJ databases">
        <authorList>
            <person name="Varghese N."/>
            <person name="Submissions S."/>
        </authorList>
    </citation>
    <scope>NUCLEOTIDE SEQUENCE [LARGE SCALE GENOMIC DNA]</scope>
    <source>
        <strain evidence="9">Ballard 720</strain>
    </source>
</reference>
<evidence type="ECO:0000256" key="1">
    <source>
        <dbReference type="ARBA" id="ARBA00004442"/>
    </source>
</evidence>
<dbReference type="InterPro" id="IPR003522">
    <property type="entry name" value="T3SS_OM_pore_YscC"/>
</dbReference>
<dbReference type="InterPro" id="IPR004846">
    <property type="entry name" value="T2SS/T3SS_dom"/>
</dbReference>
<comment type="similarity">
    <text evidence="3">Belongs to the bacterial secretin family. T3SS SctC subfamily.</text>
</comment>
<dbReference type="NCBIfam" id="NF011873">
    <property type="entry name" value="PRK15346.1"/>
    <property type="match status" value="1"/>
</dbReference>
<dbReference type="PANTHER" id="PTHR30332:SF4">
    <property type="entry name" value="TYPE 3 SECRETION SYSTEM SECRETIN"/>
    <property type="match status" value="1"/>
</dbReference>
<dbReference type="NCBIfam" id="TIGR02516">
    <property type="entry name" value="type_III_yscC"/>
    <property type="match status" value="1"/>
</dbReference>
<feature type="signal peptide" evidence="3">
    <location>
        <begin position="1"/>
        <end position="31"/>
    </location>
</feature>
<dbReference type="EMBL" id="FXAH01000006">
    <property type="protein sequence ID" value="SMF41454.1"/>
    <property type="molecule type" value="Genomic_DNA"/>
</dbReference>
<dbReference type="STRING" id="28094.SAMN06295900_106384"/>
<evidence type="ECO:0000259" key="7">
    <source>
        <dbReference type="Pfam" id="PF21304"/>
    </source>
</evidence>
<dbReference type="InterPro" id="IPR049034">
    <property type="entry name" value="T3S_SPI-1_N0"/>
</dbReference>
<evidence type="ECO:0000259" key="5">
    <source>
        <dbReference type="Pfam" id="PF00263"/>
    </source>
</evidence>
<dbReference type="GO" id="GO:0015627">
    <property type="term" value="C:type II protein secretion system complex"/>
    <property type="evidence" value="ECO:0007669"/>
    <property type="project" value="TreeGrafter"/>
</dbReference>
<dbReference type="HAMAP" id="MF_02219">
    <property type="entry name" value="Type_III_secretin"/>
    <property type="match status" value="1"/>
</dbReference>
<evidence type="ECO:0000313" key="9">
    <source>
        <dbReference type="Proteomes" id="UP000192911"/>
    </source>
</evidence>
<keyword evidence="3" id="KW-0998">Cell outer membrane</keyword>
<keyword evidence="2 3" id="KW-0732">Signal</keyword>
<name>A0A1X7EXA7_TRICW</name>
<evidence type="ECO:0000256" key="3">
    <source>
        <dbReference type="HAMAP-Rule" id="MF_02219"/>
    </source>
</evidence>
<dbReference type="RefSeq" id="WP_233212069.1">
    <property type="nucleotide sequence ID" value="NZ_BSQD01000006.1"/>
</dbReference>
<organism evidence="8 9">
    <name type="scientific">Trinickia caryophylli</name>
    <name type="common">Paraburkholderia caryophylli</name>
    <dbReference type="NCBI Taxonomy" id="28094"/>
    <lineage>
        <taxon>Bacteria</taxon>
        <taxon>Pseudomonadati</taxon>
        <taxon>Pseudomonadota</taxon>
        <taxon>Betaproteobacteria</taxon>
        <taxon>Burkholderiales</taxon>
        <taxon>Burkholderiaceae</taxon>
        <taxon>Trinickia</taxon>
    </lineage>
</organism>
<dbReference type="Gene3D" id="3.55.50.30">
    <property type="match status" value="1"/>
</dbReference>
<dbReference type="Proteomes" id="UP000192911">
    <property type="component" value="Unassembled WGS sequence"/>
</dbReference>
<comment type="subcellular location">
    <subcellularLocation>
        <location evidence="1 3 4">Cell outer membrane</location>
    </subcellularLocation>
</comment>
<accession>A0A1X7EXA7</accession>
<dbReference type="GeneID" id="95550764"/>
<dbReference type="Gene3D" id="3.30.1370.120">
    <property type="match status" value="2"/>
</dbReference>
<dbReference type="Pfam" id="PF21304">
    <property type="entry name" value="T3S_SPI-1_N0"/>
    <property type="match status" value="1"/>
</dbReference>
<comment type="function">
    <text evidence="3">Component of the type III secretion system (T3SS), also called injectisome, which is used to inject bacterial effector proteins into eukaryotic host cells. Forms a ring-shaped multimeric structure with an apparent central pore in the outer membrane.</text>
</comment>
<dbReference type="Pfam" id="PF00263">
    <property type="entry name" value="Secretin"/>
    <property type="match status" value="1"/>
</dbReference>
<evidence type="ECO:0000259" key="6">
    <source>
        <dbReference type="Pfam" id="PF03958"/>
    </source>
</evidence>
<keyword evidence="9" id="KW-1185">Reference proteome</keyword>
<evidence type="ECO:0000256" key="2">
    <source>
        <dbReference type="ARBA" id="ARBA00022729"/>
    </source>
</evidence>
<proteinExistence type="inferred from homology"/>
<keyword evidence="3" id="KW-0653">Protein transport</keyword>
<feature type="chain" id="PRO_5026405747" description="Type 3 secretion system secretin" evidence="3">
    <location>
        <begin position="32"/>
        <end position="504"/>
    </location>
</feature>
<keyword evidence="3 4" id="KW-0813">Transport</keyword>
<feature type="domain" description="SPI-1 type 3 secretion system secretin N0" evidence="7">
    <location>
        <begin position="50"/>
        <end position="109"/>
    </location>
</feature>
<gene>
    <name evidence="3" type="primary">sctC</name>
    <name evidence="8" type="ORF">SAMN06295900_106384</name>
</gene>
<dbReference type="AlphaFoldDB" id="A0A1X7EXA7"/>
<dbReference type="Pfam" id="PF03958">
    <property type="entry name" value="Secretin_N"/>
    <property type="match status" value="1"/>
</dbReference>
<dbReference type="GO" id="GO:0030254">
    <property type="term" value="P:protein secretion by the type III secretion system"/>
    <property type="evidence" value="ECO:0007669"/>
    <property type="project" value="UniProtKB-UniRule"/>
</dbReference>
<dbReference type="InterPro" id="IPR038591">
    <property type="entry name" value="NolW-like_sf"/>
</dbReference>
<keyword evidence="3" id="KW-0472">Membrane</keyword>
<dbReference type="InterPro" id="IPR005644">
    <property type="entry name" value="NolW-like"/>
</dbReference>
<dbReference type="PRINTS" id="PR01337">
    <property type="entry name" value="TYPE3OMGPROT"/>
</dbReference>
<feature type="domain" description="NolW-like" evidence="6">
    <location>
        <begin position="189"/>
        <end position="280"/>
    </location>
</feature>
<evidence type="ECO:0000313" key="8">
    <source>
        <dbReference type="EMBL" id="SMF41454.1"/>
    </source>
</evidence>
<dbReference type="GO" id="GO:0009279">
    <property type="term" value="C:cell outer membrane"/>
    <property type="evidence" value="ECO:0007669"/>
    <property type="project" value="UniProtKB-SubCell"/>
</dbReference>
<protein>
    <recommendedName>
        <fullName evidence="3">Type 3 secretion system secretin</fullName>
        <shortName evidence="3">T3SS secretin</shortName>
    </recommendedName>
</protein>
<comment type="subunit">
    <text evidence="3">The core secretion machinery of the T3SS is composed of approximately 20 different proteins, including cytoplasmic components, a base, an export apparatus and a needle. This subunit is part of the base, which anchors the injectisome in the bacterial cell envelope. Forms a stable homooligomeric complex.</text>
</comment>
<evidence type="ECO:0000256" key="4">
    <source>
        <dbReference type="RuleBase" id="RU004004"/>
    </source>
</evidence>
<dbReference type="GO" id="GO:0030257">
    <property type="term" value="C:type III protein secretion system complex"/>
    <property type="evidence" value="ECO:0007669"/>
    <property type="project" value="UniProtKB-UniRule"/>
</dbReference>
<dbReference type="PANTHER" id="PTHR30332">
    <property type="entry name" value="PROBABLE GENERAL SECRETION PATHWAY PROTEIN D"/>
    <property type="match status" value="1"/>
</dbReference>
<sequence precursor="true">MIVRRWTAGCRLVAAAVAFGLELGLMCAAHAAIPTHGAPAFFFSTRGARLPEVLRDLGANYGVPIVVSPRVDGSFIGRLDARSPGEALDRLASLYQLAWYYDGHVVYVYKADETGSQLVTPSYVPVDTLMASLKGTGLLDGGRCLARAVPGSSAIQVYGVPVCLERVTGFLQRIDQQDLERERNEEGIELFKLKYASATDETYRYRGQQIVVPGVVSVLNQMAQGRTLGATGERSGAAVSNGAVLPTFAADERQNAVIVRDKKIDLPLYAKLIGQLDHRPKLVEVSVTIIDVDEQNLNQLGIDWSATTRIGGGSISFNAAGSASDFSTIVGDTGNFMVRLSALEQNAKARILSRPSVLTVDNMQAVLDKNITFYTKLVSEKVAKLESVSTGALLRVTPRVIVEGGHEEIMLSLDIEDGRQTDPISRQEPLPQTLDSEIVTHAMLKPDQALLLGGFVQGEESEGTRKIPLLGDIPILGRLFGTTQKTNRHSVRLFLLQVQPVNQS</sequence>